<dbReference type="InterPro" id="IPR029063">
    <property type="entry name" value="SAM-dependent_MTases_sf"/>
</dbReference>
<dbReference type="InterPro" id="IPR055135">
    <property type="entry name" value="PRMT_dom"/>
</dbReference>
<feature type="non-terminal residue" evidence="7">
    <location>
        <position position="742"/>
    </location>
</feature>
<gene>
    <name evidence="7" type="ORF">CYMTET_41159</name>
</gene>
<dbReference type="GO" id="GO:0016274">
    <property type="term" value="F:protein-arginine N-methyltransferase activity"/>
    <property type="evidence" value="ECO:0007669"/>
    <property type="project" value="InterPro"/>
</dbReference>
<sequence>MFLQRLNRCTGEVEWVCAGEGTDEEDPTLRVSGSAYLDMLSDHKRNVAYHAALKEAVAPGSSVLDIGTGTGLLAMMAARVNDSAAQRVFACETFPPMRRLARKLIGENDLMDRITLVDKRSDDMGVGPDLDLPIPADVLVTEIFDSELLGEGLLPTLRDAVGRLVKPGGAIIPAAATVYAQVVECPTLALHTPESVAHNLGTALGWDCKLRRREGGVEGGVASSDGTMMELHVDALNDLRPLTDPFACLHFDLGAPPAEDSPLSCTTRVTARSSGRVDALVVWWELEMDSSGTLRIDTAPWYVKRGRNQQEGVNAERAASEGAAALPEQAWRDHWKQCVWILRRGGSHVARDETIVVGATHDDVSLSFVVDVAAKNAGHGRPPCAVQGSGSGSECLEEGKVVLPEAEMEALHRPCARTWALSDPQRSKTYAAALARALRGETSGVAADARAVDATAQRGDDVVLSLGEGIVMPLLAAQAGSRVVALQPSPPTKRLLAAAAAAAGFPPAQIRSLNCAPEQLPPSICASVLVSEPFYAECAGQVPWAQLRYWYDVCRLRESCAITPQTVLLPCRATLCGVGASLPELARTRRPAGVLEGVNLLGANALLGASAQPGAGQDSSDPLLILPQSVWQCGGEYSELTAHFDLLHFDFGSSVKALEGEKTVPAQVAGVCDVIVLWLEWHLDTEVPSCSVSGAPAEDGAPMHTEQGVKILSCPQMLVPPLDGTSGASMPRAQEDASRKTN</sequence>
<evidence type="ECO:0000256" key="4">
    <source>
        <dbReference type="PROSITE-ProRule" id="PRU01015"/>
    </source>
</evidence>
<dbReference type="Gene3D" id="3.40.50.150">
    <property type="entry name" value="Vaccinia Virus protein VP39"/>
    <property type="match status" value="2"/>
</dbReference>
<dbReference type="Proteomes" id="UP001190700">
    <property type="component" value="Unassembled WGS sequence"/>
</dbReference>
<evidence type="ECO:0000313" key="8">
    <source>
        <dbReference type="Proteomes" id="UP001190700"/>
    </source>
</evidence>
<evidence type="ECO:0000256" key="2">
    <source>
        <dbReference type="ARBA" id="ARBA00022679"/>
    </source>
</evidence>
<organism evidence="7 8">
    <name type="scientific">Cymbomonas tetramitiformis</name>
    <dbReference type="NCBI Taxonomy" id="36881"/>
    <lineage>
        <taxon>Eukaryota</taxon>
        <taxon>Viridiplantae</taxon>
        <taxon>Chlorophyta</taxon>
        <taxon>Pyramimonadophyceae</taxon>
        <taxon>Pyramimonadales</taxon>
        <taxon>Pyramimonadaceae</taxon>
        <taxon>Cymbomonas</taxon>
    </lineage>
</organism>
<protein>
    <recommendedName>
        <fullName evidence="6">Protein arginine N-methyltransferase domain-containing protein</fullName>
    </recommendedName>
</protein>
<name>A0AAE0F291_9CHLO</name>
<keyword evidence="2 4" id="KW-0808">Transferase</keyword>
<dbReference type="GO" id="GO:0032259">
    <property type="term" value="P:methylation"/>
    <property type="evidence" value="ECO:0007669"/>
    <property type="project" value="UniProtKB-KW"/>
</dbReference>
<keyword evidence="8" id="KW-1185">Reference proteome</keyword>
<dbReference type="GO" id="GO:0042054">
    <property type="term" value="F:histone methyltransferase activity"/>
    <property type="evidence" value="ECO:0007669"/>
    <property type="project" value="TreeGrafter"/>
</dbReference>
<feature type="region of interest" description="Disordered" evidence="5">
    <location>
        <begin position="720"/>
        <end position="742"/>
    </location>
</feature>
<dbReference type="AlphaFoldDB" id="A0AAE0F291"/>
<dbReference type="PANTHER" id="PTHR11006">
    <property type="entry name" value="PROTEIN ARGININE N-METHYLTRANSFERASE"/>
    <property type="match status" value="1"/>
</dbReference>
<evidence type="ECO:0000256" key="3">
    <source>
        <dbReference type="ARBA" id="ARBA00022691"/>
    </source>
</evidence>
<reference evidence="7 8" key="1">
    <citation type="journal article" date="2015" name="Genome Biol. Evol.">
        <title>Comparative Genomics of a Bacterivorous Green Alga Reveals Evolutionary Causalities and Consequences of Phago-Mixotrophic Mode of Nutrition.</title>
        <authorList>
            <person name="Burns J.A."/>
            <person name="Paasch A."/>
            <person name="Narechania A."/>
            <person name="Kim E."/>
        </authorList>
    </citation>
    <scope>NUCLEOTIDE SEQUENCE [LARGE SCALE GENOMIC DNA]</scope>
    <source>
        <strain evidence="7 8">PLY_AMNH</strain>
    </source>
</reference>
<dbReference type="Gene3D" id="2.70.160.11">
    <property type="entry name" value="Hnrnp arginine n-methyltransferase1"/>
    <property type="match status" value="2"/>
</dbReference>
<dbReference type="PANTHER" id="PTHR11006:SF4">
    <property type="entry name" value="PROTEIN ARGININE N-METHYLTRANSFERASE 7"/>
    <property type="match status" value="1"/>
</dbReference>
<comment type="caution">
    <text evidence="7">The sequence shown here is derived from an EMBL/GenBank/DDBJ whole genome shotgun (WGS) entry which is preliminary data.</text>
</comment>
<dbReference type="Pfam" id="PF06325">
    <property type="entry name" value="PrmA"/>
    <property type="match status" value="1"/>
</dbReference>
<feature type="domain" description="Protein arginine N-methyltransferase" evidence="6">
    <location>
        <begin position="230"/>
        <end position="358"/>
    </location>
</feature>
<evidence type="ECO:0000256" key="1">
    <source>
        <dbReference type="ARBA" id="ARBA00022603"/>
    </source>
</evidence>
<dbReference type="EMBL" id="LGRX02027362">
    <property type="protein sequence ID" value="KAK3249411.1"/>
    <property type="molecule type" value="Genomic_DNA"/>
</dbReference>
<keyword evidence="1 4" id="KW-0489">Methyltransferase</keyword>
<evidence type="ECO:0000259" key="6">
    <source>
        <dbReference type="Pfam" id="PF22528"/>
    </source>
</evidence>
<evidence type="ECO:0000256" key="5">
    <source>
        <dbReference type="SAM" id="MobiDB-lite"/>
    </source>
</evidence>
<dbReference type="SUPFAM" id="SSF53335">
    <property type="entry name" value="S-adenosyl-L-methionine-dependent methyltransferases"/>
    <property type="match status" value="1"/>
</dbReference>
<evidence type="ECO:0000313" key="7">
    <source>
        <dbReference type="EMBL" id="KAK3249411.1"/>
    </source>
</evidence>
<dbReference type="InterPro" id="IPR025799">
    <property type="entry name" value="Arg_MeTrfase"/>
</dbReference>
<feature type="compositionally biased region" description="Basic and acidic residues" evidence="5">
    <location>
        <begin position="733"/>
        <end position="742"/>
    </location>
</feature>
<keyword evidence="3 4" id="KW-0949">S-adenosyl-L-methionine</keyword>
<proteinExistence type="predicted"/>
<dbReference type="Pfam" id="PF22528">
    <property type="entry name" value="PRMT_C"/>
    <property type="match status" value="1"/>
</dbReference>
<accession>A0AAE0F291</accession>
<dbReference type="PROSITE" id="PS51678">
    <property type="entry name" value="SAM_MT_PRMT"/>
    <property type="match status" value="1"/>
</dbReference>